<accession>A0A6C0G820</accession>
<dbReference type="AlphaFoldDB" id="A0A6C0G820"/>
<sequence length="149" mass="16570">MIPIYLLKYAGINYTWDQSNQTVNIVTSKNATTTPTTPQVPVATLDYPLLYSNDGKTYLGKLTTNKFDSESVFNEFGDYGSSFSKTSIWNEFGTYGGEFSNQSPFNKFATKPPIIIQNKKVVAYLSVNTTLGNVISPNTLYDTLKNNGF</sequence>
<name>A0A6C0G820_9BACL</name>
<protein>
    <recommendedName>
        <fullName evidence="3">Copper amine oxidase-like N-terminal domain-containing protein</fullName>
    </recommendedName>
</protein>
<keyword evidence="2" id="KW-1185">Reference proteome</keyword>
<dbReference type="EMBL" id="CP048209">
    <property type="protein sequence ID" value="QHT63890.1"/>
    <property type="molecule type" value="Genomic_DNA"/>
</dbReference>
<dbReference type="Proteomes" id="UP000476064">
    <property type="component" value="Chromosome"/>
</dbReference>
<gene>
    <name evidence="1" type="ORF">GXP70_12270</name>
</gene>
<evidence type="ECO:0000313" key="2">
    <source>
        <dbReference type="Proteomes" id="UP000476064"/>
    </source>
</evidence>
<proteinExistence type="predicted"/>
<evidence type="ECO:0000313" key="1">
    <source>
        <dbReference type="EMBL" id="QHT63890.1"/>
    </source>
</evidence>
<reference evidence="1 2" key="1">
    <citation type="submission" date="2020-01" db="EMBL/GenBank/DDBJ databases">
        <title>Paenibacillus sp. nov., isolated from tomato rhizosphere.</title>
        <authorList>
            <person name="Weon H.-Y."/>
            <person name="Lee S.A."/>
        </authorList>
    </citation>
    <scope>NUCLEOTIDE SEQUENCE [LARGE SCALE GENOMIC DNA]</scope>
    <source>
        <strain evidence="1 2">12200R-189</strain>
    </source>
</reference>
<organism evidence="1 2">
    <name type="scientific">Paenibacillus lycopersici</name>
    <dbReference type="NCBI Taxonomy" id="2704462"/>
    <lineage>
        <taxon>Bacteria</taxon>
        <taxon>Bacillati</taxon>
        <taxon>Bacillota</taxon>
        <taxon>Bacilli</taxon>
        <taxon>Bacillales</taxon>
        <taxon>Paenibacillaceae</taxon>
        <taxon>Paenibacillus</taxon>
    </lineage>
</organism>
<evidence type="ECO:0008006" key="3">
    <source>
        <dbReference type="Google" id="ProtNLM"/>
    </source>
</evidence>
<dbReference type="KEGG" id="plyc:GXP70_12270"/>